<dbReference type="PANTHER" id="PTHR43394">
    <property type="entry name" value="ATP-DEPENDENT PERMEASE MDL1, MITOCHONDRIAL"/>
    <property type="match status" value="1"/>
</dbReference>
<dbReference type="InterPro" id="IPR003593">
    <property type="entry name" value="AAA+_ATPase"/>
</dbReference>
<protein>
    <submittedName>
        <fullName evidence="4">TAP1 protein</fullName>
    </submittedName>
</protein>
<feature type="non-terminal residue" evidence="4">
    <location>
        <position position="1"/>
    </location>
</feature>
<dbReference type="SMART" id="SM00382">
    <property type="entry name" value="AAA"/>
    <property type="match status" value="1"/>
</dbReference>
<reference evidence="4 5" key="1">
    <citation type="submission" date="2019-09" db="EMBL/GenBank/DDBJ databases">
        <title>Bird 10,000 Genomes (B10K) Project - Family phase.</title>
        <authorList>
            <person name="Zhang G."/>
        </authorList>
    </citation>
    <scope>NUCLEOTIDE SEQUENCE [LARGE SCALE GENOMIC DNA]</scope>
    <source>
        <strain evidence="4">B10K-CU-031-07</strain>
        <tissue evidence="4">Muscle</tissue>
    </source>
</reference>
<accession>A0A7K4JDK3</accession>
<evidence type="ECO:0000313" key="5">
    <source>
        <dbReference type="Proteomes" id="UP000531151"/>
    </source>
</evidence>
<dbReference type="OrthoDB" id="6500128at2759"/>
<dbReference type="GO" id="GO:0005524">
    <property type="term" value="F:ATP binding"/>
    <property type="evidence" value="ECO:0007669"/>
    <property type="project" value="UniProtKB-KW"/>
</dbReference>
<dbReference type="InterPro" id="IPR027417">
    <property type="entry name" value="P-loop_NTPase"/>
</dbReference>
<dbReference type="InterPro" id="IPR017871">
    <property type="entry name" value="ABC_transporter-like_CS"/>
</dbReference>
<dbReference type="EMBL" id="VWPV01019626">
    <property type="protein sequence ID" value="NWH62599.1"/>
    <property type="molecule type" value="Genomic_DNA"/>
</dbReference>
<dbReference type="SUPFAM" id="SSF52540">
    <property type="entry name" value="P-loop containing nucleoside triphosphate hydrolases"/>
    <property type="match status" value="1"/>
</dbReference>
<evidence type="ECO:0000313" key="4">
    <source>
        <dbReference type="EMBL" id="NWH62599.1"/>
    </source>
</evidence>
<dbReference type="PROSITE" id="PS50893">
    <property type="entry name" value="ABC_TRANSPORTER_2"/>
    <property type="match status" value="1"/>
</dbReference>
<keyword evidence="5" id="KW-1185">Reference proteome</keyword>
<comment type="caution">
    <text evidence="4">The sequence shown here is derived from an EMBL/GenBank/DDBJ whole genome shotgun (WGS) entry which is preliminary data.</text>
</comment>
<dbReference type="InterPro" id="IPR003439">
    <property type="entry name" value="ABC_transporter-like_ATP-bd"/>
</dbReference>
<dbReference type="Proteomes" id="UP000531151">
    <property type="component" value="Unassembled WGS sequence"/>
</dbReference>
<dbReference type="Pfam" id="PF00005">
    <property type="entry name" value="ABC_tran"/>
    <property type="match status" value="1"/>
</dbReference>
<evidence type="ECO:0000259" key="3">
    <source>
        <dbReference type="PROSITE" id="PS50893"/>
    </source>
</evidence>
<organism evidence="4 5">
    <name type="scientific">Geococcyx californianus</name>
    <name type="common">Greater roadrunner</name>
    <name type="synonym">Saurothera californiana</name>
    <dbReference type="NCBI Taxonomy" id="8947"/>
    <lineage>
        <taxon>Eukaryota</taxon>
        <taxon>Metazoa</taxon>
        <taxon>Chordata</taxon>
        <taxon>Craniata</taxon>
        <taxon>Vertebrata</taxon>
        <taxon>Euteleostomi</taxon>
        <taxon>Archelosauria</taxon>
        <taxon>Archosauria</taxon>
        <taxon>Dinosauria</taxon>
        <taxon>Saurischia</taxon>
        <taxon>Theropoda</taxon>
        <taxon>Coelurosauria</taxon>
        <taxon>Aves</taxon>
        <taxon>Neognathae</taxon>
        <taxon>Neoaves</taxon>
        <taxon>Otidimorphae</taxon>
        <taxon>Cuculiformes</taxon>
        <taxon>Neomorphidae</taxon>
        <taxon>Geococcyx</taxon>
    </lineage>
</organism>
<evidence type="ECO:0000256" key="1">
    <source>
        <dbReference type="ARBA" id="ARBA00022741"/>
    </source>
</evidence>
<keyword evidence="2" id="KW-0067">ATP-binding</keyword>
<dbReference type="GO" id="GO:0015421">
    <property type="term" value="F:ABC-type oligopeptide transporter activity"/>
    <property type="evidence" value="ECO:0007669"/>
    <property type="project" value="TreeGrafter"/>
</dbReference>
<name>A0A7K4JDK3_GEOCA</name>
<sequence>QGLSLELRPGEVLAVVAPPGAGKSTLVALVLRLLSPVAGRVLLDGQPLAAYQHAYLRQQVAAVLQEPLLFSRSLHDNISYGLGQWTRVQVTLAARRAGAHTFITHLPRGYDTDVGELGGQLSGGQRQAVAIARALLRNPKVLVLDEPTSALDTKIRLQV</sequence>
<feature type="domain" description="ABC transporter" evidence="3">
    <location>
        <begin position="1"/>
        <end position="159"/>
    </location>
</feature>
<keyword evidence="1" id="KW-0547">Nucleotide-binding</keyword>
<dbReference type="GO" id="GO:0016887">
    <property type="term" value="F:ATP hydrolysis activity"/>
    <property type="evidence" value="ECO:0007669"/>
    <property type="project" value="InterPro"/>
</dbReference>
<dbReference type="PROSITE" id="PS00211">
    <property type="entry name" value="ABC_TRANSPORTER_1"/>
    <property type="match status" value="1"/>
</dbReference>
<gene>
    <name evidence="4" type="primary">Tap1</name>
    <name evidence="4" type="ORF">GEOCAL_R03966</name>
</gene>
<dbReference type="InterPro" id="IPR039421">
    <property type="entry name" value="Type_1_exporter"/>
</dbReference>
<feature type="non-terminal residue" evidence="4">
    <location>
        <position position="159"/>
    </location>
</feature>
<dbReference type="Gene3D" id="3.40.50.300">
    <property type="entry name" value="P-loop containing nucleotide triphosphate hydrolases"/>
    <property type="match status" value="1"/>
</dbReference>
<dbReference type="AlphaFoldDB" id="A0A7K4JDK3"/>
<dbReference type="PANTHER" id="PTHR43394:SF13">
    <property type="entry name" value="ANTIGEN PEPTIDE TRANSPORTER 1"/>
    <property type="match status" value="1"/>
</dbReference>
<evidence type="ECO:0000256" key="2">
    <source>
        <dbReference type="ARBA" id="ARBA00022840"/>
    </source>
</evidence>
<proteinExistence type="predicted"/>